<dbReference type="InterPro" id="IPR032805">
    <property type="entry name" value="Wax_synthase_dom"/>
</dbReference>
<dbReference type="Proteomes" id="UP001362999">
    <property type="component" value="Unassembled WGS sequence"/>
</dbReference>
<dbReference type="AlphaFoldDB" id="A0AAW0BE32"/>
<evidence type="ECO:0000256" key="6">
    <source>
        <dbReference type="ARBA" id="ARBA00023136"/>
    </source>
</evidence>
<feature type="domain" description="Wax synthase" evidence="8">
    <location>
        <begin position="232"/>
        <end position="319"/>
    </location>
</feature>
<comment type="similarity">
    <text evidence="2">Belongs to the wax synthase family.</text>
</comment>
<evidence type="ECO:0000313" key="10">
    <source>
        <dbReference type="Proteomes" id="UP001362999"/>
    </source>
</evidence>
<sequence length="398" mass="45605">MTELWTPYPFDGRLWIPYLSFFLAALTVKPSPYRFLLFIPIPPLAFYTLLSTTGQFMADYTLGLAWLVYFWFASDYILLTDVQRSLHHLPPSVKRAPGDAKPQPIESASLWRRFKWGLTLFISVRGVSWAHAPAPGIIPPPPPPGTSRTRFLVRRLGMFFIVFLIHDACNMHVRANSMFHSYYEPGWRGDGWAWRAAVVVTWGLSSATMMEMLCTLSSIVSVVLRFSEPEEWPALFGSPSDAYTVRRLWGRVWHQIMRRFVSTHGKFLAYNILHLKPGTNASSYVQLFTAFFLSTTIHYGAEIMAFRNFTGGAPAFFMLQPCIIMLEDFVLFLGRSAGIRQSKLLYRLGYLWVLAWFTLTLPIWEEPLVKAGQMRDGMGVSFWAGVWRGEWVLGEVGW</sequence>
<feature type="transmembrane region" description="Helical" evidence="7">
    <location>
        <begin position="345"/>
        <end position="364"/>
    </location>
</feature>
<evidence type="ECO:0000256" key="7">
    <source>
        <dbReference type="SAM" id="Phobius"/>
    </source>
</evidence>
<keyword evidence="5 7" id="KW-1133">Transmembrane helix</keyword>
<dbReference type="Pfam" id="PF13813">
    <property type="entry name" value="MBOAT_2"/>
    <property type="match status" value="1"/>
</dbReference>
<feature type="transmembrane region" description="Helical" evidence="7">
    <location>
        <begin position="284"/>
        <end position="301"/>
    </location>
</feature>
<feature type="transmembrane region" description="Helical" evidence="7">
    <location>
        <begin position="12"/>
        <end position="28"/>
    </location>
</feature>
<evidence type="ECO:0000256" key="1">
    <source>
        <dbReference type="ARBA" id="ARBA00004141"/>
    </source>
</evidence>
<proteinExistence type="inferred from homology"/>
<name>A0AAW0BE32_9AGAR</name>
<dbReference type="EMBL" id="JAWWNJ010000034">
    <property type="protein sequence ID" value="KAK7024729.1"/>
    <property type="molecule type" value="Genomic_DNA"/>
</dbReference>
<evidence type="ECO:0000256" key="4">
    <source>
        <dbReference type="ARBA" id="ARBA00022692"/>
    </source>
</evidence>
<dbReference type="GO" id="GO:0008374">
    <property type="term" value="F:O-acyltransferase activity"/>
    <property type="evidence" value="ECO:0007669"/>
    <property type="project" value="InterPro"/>
</dbReference>
<evidence type="ECO:0000256" key="3">
    <source>
        <dbReference type="ARBA" id="ARBA00022679"/>
    </source>
</evidence>
<keyword evidence="10" id="KW-1185">Reference proteome</keyword>
<keyword evidence="6 7" id="KW-0472">Membrane</keyword>
<evidence type="ECO:0000259" key="8">
    <source>
        <dbReference type="Pfam" id="PF13813"/>
    </source>
</evidence>
<organism evidence="9 10">
    <name type="scientific">Favolaschia claudopus</name>
    <dbReference type="NCBI Taxonomy" id="2862362"/>
    <lineage>
        <taxon>Eukaryota</taxon>
        <taxon>Fungi</taxon>
        <taxon>Dikarya</taxon>
        <taxon>Basidiomycota</taxon>
        <taxon>Agaricomycotina</taxon>
        <taxon>Agaricomycetes</taxon>
        <taxon>Agaricomycetidae</taxon>
        <taxon>Agaricales</taxon>
        <taxon>Marasmiineae</taxon>
        <taxon>Mycenaceae</taxon>
        <taxon>Favolaschia</taxon>
    </lineage>
</organism>
<protein>
    <submittedName>
        <fullName evidence="9">MBOAT-2 domain-containing protein</fullName>
    </submittedName>
</protein>
<comment type="subcellular location">
    <subcellularLocation>
        <location evidence="1">Membrane</location>
        <topology evidence="1">Multi-pass membrane protein</topology>
    </subcellularLocation>
</comment>
<evidence type="ECO:0000256" key="2">
    <source>
        <dbReference type="ARBA" id="ARBA00007282"/>
    </source>
</evidence>
<dbReference type="PANTHER" id="PTHR31595:SF67">
    <property type="entry name" value="WAX SYNTHASE DOMAIN-CONTAINING PROTEIN"/>
    <property type="match status" value="1"/>
</dbReference>
<evidence type="ECO:0000313" key="9">
    <source>
        <dbReference type="EMBL" id="KAK7024729.1"/>
    </source>
</evidence>
<feature type="transmembrane region" description="Helical" evidence="7">
    <location>
        <begin position="313"/>
        <end position="333"/>
    </location>
</feature>
<feature type="transmembrane region" description="Helical" evidence="7">
    <location>
        <begin position="35"/>
        <end position="54"/>
    </location>
</feature>
<dbReference type="InterPro" id="IPR044851">
    <property type="entry name" value="Wax_synthase"/>
</dbReference>
<dbReference type="GO" id="GO:0016020">
    <property type="term" value="C:membrane"/>
    <property type="evidence" value="ECO:0007669"/>
    <property type="project" value="UniProtKB-SubCell"/>
</dbReference>
<dbReference type="PANTHER" id="PTHR31595">
    <property type="entry name" value="LONG-CHAIN-ALCOHOL O-FATTY-ACYLTRANSFERASE 3-RELATED"/>
    <property type="match status" value="1"/>
</dbReference>
<gene>
    <name evidence="9" type="ORF">R3P38DRAFT_2626097</name>
</gene>
<reference evidence="9 10" key="1">
    <citation type="journal article" date="2024" name="J Genomics">
        <title>Draft genome sequencing and assembly of Favolaschia claudopus CIRM-BRFM 2984 isolated from oak limbs.</title>
        <authorList>
            <person name="Navarro D."/>
            <person name="Drula E."/>
            <person name="Chaduli D."/>
            <person name="Cazenave R."/>
            <person name="Ahrendt S."/>
            <person name="Wang J."/>
            <person name="Lipzen A."/>
            <person name="Daum C."/>
            <person name="Barry K."/>
            <person name="Grigoriev I.V."/>
            <person name="Favel A."/>
            <person name="Rosso M.N."/>
            <person name="Martin F."/>
        </authorList>
    </citation>
    <scope>NUCLEOTIDE SEQUENCE [LARGE SCALE GENOMIC DNA]</scope>
    <source>
        <strain evidence="9 10">CIRM-BRFM 2984</strain>
    </source>
</reference>
<feature type="transmembrane region" description="Helical" evidence="7">
    <location>
        <begin position="60"/>
        <end position="79"/>
    </location>
</feature>
<evidence type="ECO:0000256" key="5">
    <source>
        <dbReference type="ARBA" id="ARBA00022989"/>
    </source>
</evidence>
<dbReference type="GO" id="GO:0006629">
    <property type="term" value="P:lipid metabolic process"/>
    <property type="evidence" value="ECO:0007669"/>
    <property type="project" value="InterPro"/>
</dbReference>
<keyword evidence="4 7" id="KW-0812">Transmembrane</keyword>
<comment type="caution">
    <text evidence="9">The sequence shown here is derived from an EMBL/GenBank/DDBJ whole genome shotgun (WGS) entry which is preliminary data.</text>
</comment>
<accession>A0AAW0BE32</accession>
<keyword evidence="3" id="KW-0808">Transferase</keyword>